<reference evidence="2" key="1">
    <citation type="submission" date="2018-04" db="EMBL/GenBank/DDBJ databases">
        <authorList>
            <person name="Cornet L."/>
        </authorList>
    </citation>
    <scope>NUCLEOTIDE SEQUENCE [LARGE SCALE GENOMIC DNA]</scope>
</reference>
<sequence length="39" mass="4491">MNYYNEIDPFAVQWLKELIRAGLIPAGDVDERSIEDVLP</sequence>
<dbReference type="AlphaFoldDB" id="A0A2W4X3E1"/>
<keyword evidence="1" id="KW-0808">Transferase</keyword>
<protein>
    <submittedName>
        <fullName evidence="1">DNA cytosine methyltransferase</fullName>
    </submittedName>
</protein>
<dbReference type="EMBL" id="QBMP01000231">
    <property type="protein sequence ID" value="PZO48739.1"/>
    <property type="molecule type" value="Genomic_DNA"/>
</dbReference>
<evidence type="ECO:0000313" key="1">
    <source>
        <dbReference type="EMBL" id="PZO48739.1"/>
    </source>
</evidence>
<dbReference type="GO" id="GO:0008168">
    <property type="term" value="F:methyltransferase activity"/>
    <property type="evidence" value="ECO:0007669"/>
    <property type="project" value="UniProtKB-KW"/>
</dbReference>
<comment type="caution">
    <text evidence="1">The sequence shown here is derived from an EMBL/GenBank/DDBJ whole genome shotgun (WGS) entry which is preliminary data.</text>
</comment>
<accession>A0A2W4X3E1</accession>
<reference evidence="1 2" key="2">
    <citation type="submission" date="2018-06" db="EMBL/GenBank/DDBJ databases">
        <title>Metagenomic assembly of (sub)arctic Cyanobacteria and their associated microbiome from non-axenic cultures.</title>
        <authorList>
            <person name="Baurain D."/>
        </authorList>
    </citation>
    <scope>NUCLEOTIDE SEQUENCE [LARGE SCALE GENOMIC DNA]</scope>
    <source>
        <strain evidence="1">ULC027bin1</strain>
    </source>
</reference>
<feature type="non-terminal residue" evidence="1">
    <location>
        <position position="39"/>
    </location>
</feature>
<organism evidence="1 2">
    <name type="scientific">Phormidesmis priestleyi</name>
    <dbReference type="NCBI Taxonomy" id="268141"/>
    <lineage>
        <taxon>Bacteria</taxon>
        <taxon>Bacillati</taxon>
        <taxon>Cyanobacteriota</taxon>
        <taxon>Cyanophyceae</taxon>
        <taxon>Leptolyngbyales</taxon>
        <taxon>Leptolyngbyaceae</taxon>
        <taxon>Phormidesmis</taxon>
    </lineage>
</organism>
<proteinExistence type="predicted"/>
<evidence type="ECO:0000313" key="2">
    <source>
        <dbReference type="Proteomes" id="UP000249794"/>
    </source>
</evidence>
<gene>
    <name evidence="1" type="ORF">DCF15_17660</name>
</gene>
<keyword evidence="1" id="KW-0489">Methyltransferase</keyword>
<dbReference type="GO" id="GO:0032259">
    <property type="term" value="P:methylation"/>
    <property type="evidence" value="ECO:0007669"/>
    <property type="project" value="UniProtKB-KW"/>
</dbReference>
<dbReference type="Proteomes" id="UP000249794">
    <property type="component" value="Unassembled WGS sequence"/>
</dbReference>
<name>A0A2W4X3E1_9CYAN</name>